<dbReference type="RefSeq" id="WP_255134621.1">
    <property type="nucleotide sequence ID" value="NZ_JANDBC010000001.1"/>
</dbReference>
<feature type="transmembrane region" description="Helical" evidence="6">
    <location>
        <begin position="163"/>
        <end position="184"/>
    </location>
</feature>
<keyword evidence="5" id="KW-0175">Coiled coil</keyword>
<feature type="transmembrane region" description="Helical" evidence="6">
    <location>
        <begin position="139"/>
        <end position="157"/>
    </location>
</feature>
<comment type="caution">
    <text evidence="8">The sequence shown here is derived from an EMBL/GenBank/DDBJ whole genome shotgun (WGS) entry which is preliminary data.</text>
</comment>
<evidence type="ECO:0000313" key="8">
    <source>
        <dbReference type="EMBL" id="MCP9291759.1"/>
    </source>
</evidence>
<evidence type="ECO:0000256" key="3">
    <source>
        <dbReference type="ARBA" id="ARBA00022989"/>
    </source>
</evidence>
<keyword evidence="9" id="KW-1185">Reference proteome</keyword>
<dbReference type="InterPro" id="IPR007829">
    <property type="entry name" value="TM2"/>
</dbReference>
<comment type="subcellular location">
    <subcellularLocation>
        <location evidence="1">Membrane</location>
        <topology evidence="1">Multi-pass membrane protein</topology>
    </subcellularLocation>
</comment>
<dbReference type="Proteomes" id="UP001139125">
    <property type="component" value="Unassembled WGS sequence"/>
</dbReference>
<dbReference type="Pfam" id="PF05154">
    <property type="entry name" value="TM2"/>
    <property type="match status" value="1"/>
</dbReference>
<sequence length="208" mass="23855">MKKSEQYEMALLAEKALRKAEAKYGELMEELKQEEEYKASNLAVSVHDSIRNLSRKVEAYLKDQISIDKLIDEFVFEYDIIDGEMEIEKEASPKIKRLAKRLLSSYEDFIIKVGGKRKLKKLENTEVLAYPKKSKGKAYLFWLVGFFGILGFHRFYLGRTGTGIGWLLTGGLMGLGALYDLFALSKMVEEQNMYNELRSAKLKQLAGE</sequence>
<name>A0A9X2L3T3_9BACT</name>
<keyword evidence="4 6" id="KW-0472">Membrane</keyword>
<dbReference type="GO" id="GO:0016020">
    <property type="term" value="C:membrane"/>
    <property type="evidence" value="ECO:0007669"/>
    <property type="project" value="UniProtKB-SubCell"/>
</dbReference>
<feature type="coiled-coil region" evidence="5">
    <location>
        <begin position="10"/>
        <end position="37"/>
    </location>
</feature>
<reference evidence="8" key="1">
    <citation type="submission" date="2022-06" db="EMBL/GenBank/DDBJ databases">
        <title>Gracilimonas sp. CAU 1638 isolated from sea sediment.</title>
        <authorList>
            <person name="Kim W."/>
        </authorList>
    </citation>
    <scope>NUCLEOTIDE SEQUENCE</scope>
    <source>
        <strain evidence="8">CAU 1638</strain>
    </source>
</reference>
<dbReference type="PANTHER" id="PTHR21016:SF25">
    <property type="entry name" value="TM2 DOMAIN-CONTAINING PROTEIN DDB_G0277895-RELATED"/>
    <property type="match status" value="1"/>
</dbReference>
<feature type="domain" description="TM2" evidence="7">
    <location>
        <begin position="132"/>
        <end position="182"/>
    </location>
</feature>
<dbReference type="EMBL" id="JANDBC010000001">
    <property type="protein sequence ID" value="MCP9291759.1"/>
    <property type="molecule type" value="Genomic_DNA"/>
</dbReference>
<evidence type="ECO:0000256" key="2">
    <source>
        <dbReference type="ARBA" id="ARBA00022692"/>
    </source>
</evidence>
<keyword evidence="3 6" id="KW-1133">Transmembrane helix</keyword>
<evidence type="ECO:0000256" key="5">
    <source>
        <dbReference type="SAM" id="Coils"/>
    </source>
</evidence>
<evidence type="ECO:0000256" key="6">
    <source>
        <dbReference type="SAM" id="Phobius"/>
    </source>
</evidence>
<gene>
    <name evidence="8" type="ORF">NM125_09260</name>
</gene>
<evidence type="ECO:0000259" key="7">
    <source>
        <dbReference type="Pfam" id="PF05154"/>
    </source>
</evidence>
<evidence type="ECO:0000256" key="1">
    <source>
        <dbReference type="ARBA" id="ARBA00004141"/>
    </source>
</evidence>
<dbReference type="PANTHER" id="PTHR21016">
    <property type="entry name" value="BETA-AMYLOID BINDING PROTEIN-RELATED"/>
    <property type="match status" value="1"/>
</dbReference>
<dbReference type="AlphaFoldDB" id="A0A9X2L3T3"/>
<protein>
    <submittedName>
        <fullName evidence="8">TM2 domain-containing protein</fullName>
    </submittedName>
</protein>
<proteinExistence type="predicted"/>
<keyword evidence="2 6" id="KW-0812">Transmembrane</keyword>
<accession>A0A9X2L3T3</accession>
<evidence type="ECO:0000256" key="4">
    <source>
        <dbReference type="ARBA" id="ARBA00023136"/>
    </source>
</evidence>
<dbReference type="InterPro" id="IPR050932">
    <property type="entry name" value="TM2D1-3-like"/>
</dbReference>
<organism evidence="8 9">
    <name type="scientific">Gracilimonas sediminicola</name>
    <dbReference type="NCBI Taxonomy" id="2952158"/>
    <lineage>
        <taxon>Bacteria</taxon>
        <taxon>Pseudomonadati</taxon>
        <taxon>Balneolota</taxon>
        <taxon>Balneolia</taxon>
        <taxon>Balneolales</taxon>
        <taxon>Balneolaceae</taxon>
        <taxon>Gracilimonas</taxon>
    </lineage>
</organism>
<evidence type="ECO:0000313" key="9">
    <source>
        <dbReference type="Proteomes" id="UP001139125"/>
    </source>
</evidence>